<dbReference type="Proteomes" id="UP001151002">
    <property type="component" value="Unassembled WGS sequence"/>
</dbReference>
<evidence type="ECO:0000256" key="11">
    <source>
        <dbReference type="ARBA" id="ARBA00048731"/>
    </source>
</evidence>
<comment type="caution">
    <text evidence="14">The sequence shown here is derived from an EMBL/GenBank/DDBJ whole genome shotgun (WGS) entry which is preliminary data.</text>
</comment>
<reference evidence="14" key="1">
    <citation type="submission" date="2022-11" db="EMBL/GenBank/DDBJ databases">
        <authorList>
            <person name="Somphong A."/>
            <person name="Phongsopitanun W."/>
        </authorList>
    </citation>
    <scope>NUCLEOTIDE SEQUENCE</scope>
    <source>
        <strain evidence="14">Pm04-4</strain>
    </source>
</reference>
<dbReference type="PROSITE" id="PS51671">
    <property type="entry name" value="ACT"/>
    <property type="match status" value="1"/>
</dbReference>
<dbReference type="InterPro" id="IPR006140">
    <property type="entry name" value="D-isomer_DH_NAD-bd"/>
</dbReference>
<dbReference type="InterPro" id="IPR054480">
    <property type="entry name" value="AHAS_small-like_ACT"/>
</dbReference>
<dbReference type="Gene3D" id="3.40.50.720">
    <property type="entry name" value="NAD(P)-binding Rossmann-like Domain"/>
    <property type="match status" value="2"/>
</dbReference>
<evidence type="ECO:0000256" key="6">
    <source>
        <dbReference type="ARBA" id="ARBA00021582"/>
    </source>
</evidence>
<dbReference type="EC" id="1.1.1.399" evidence="4"/>
<evidence type="ECO:0000256" key="12">
    <source>
        <dbReference type="RuleBase" id="RU003719"/>
    </source>
</evidence>
<dbReference type="Pfam" id="PF22629">
    <property type="entry name" value="ACT_AHAS_ss"/>
    <property type="match status" value="1"/>
</dbReference>
<dbReference type="Gene3D" id="3.30.70.260">
    <property type="match status" value="1"/>
</dbReference>
<dbReference type="EC" id="1.1.1.95" evidence="5"/>
<dbReference type="InterPro" id="IPR050418">
    <property type="entry name" value="D-iso_2-hydroxyacid_DH_PdxB"/>
</dbReference>
<dbReference type="PROSITE" id="PS00671">
    <property type="entry name" value="D_2_HYDROXYACID_DH_3"/>
    <property type="match status" value="1"/>
</dbReference>
<dbReference type="Pfam" id="PF00389">
    <property type="entry name" value="2-Hacid_dh"/>
    <property type="match status" value="1"/>
</dbReference>
<evidence type="ECO:0000256" key="4">
    <source>
        <dbReference type="ARBA" id="ARBA00013001"/>
    </source>
</evidence>
<dbReference type="CDD" id="cd04901">
    <property type="entry name" value="ACT_3PGDH"/>
    <property type="match status" value="1"/>
</dbReference>
<dbReference type="InterPro" id="IPR002912">
    <property type="entry name" value="ACT_dom"/>
</dbReference>
<dbReference type="InterPro" id="IPR006139">
    <property type="entry name" value="D-isomer_2_OHA_DH_cat_dom"/>
</dbReference>
<evidence type="ECO:0000256" key="9">
    <source>
        <dbReference type="ARBA" id="ARBA00030455"/>
    </source>
</evidence>
<dbReference type="SUPFAM" id="SSF55021">
    <property type="entry name" value="ACT-like"/>
    <property type="match status" value="1"/>
</dbReference>
<dbReference type="PANTHER" id="PTHR43761:SF1">
    <property type="entry name" value="D-ISOMER SPECIFIC 2-HYDROXYACID DEHYDROGENASE CATALYTIC DOMAIN-CONTAINING PROTEIN-RELATED"/>
    <property type="match status" value="1"/>
</dbReference>
<dbReference type="EMBL" id="JAPNTZ010000021">
    <property type="protein sequence ID" value="MCY1144659.1"/>
    <property type="molecule type" value="Genomic_DNA"/>
</dbReference>
<gene>
    <name evidence="14" type="primary">serA</name>
    <name evidence="14" type="ORF">OWR29_42235</name>
</gene>
<dbReference type="NCBIfam" id="NF008759">
    <property type="entry name" value="PRK11790.1"/>
    <property type="match status" value="1"/>
</dbReference>
<dbReference type="InterPro" id="IPR029752">
    <property type="entry name" value="D-isomer_DH_CS1"/>
</dbReference>
<feature type="domain" description="ACT" evidence="13">
    <location>
        <begin position="336"/>
        <end position="405"/>
    </location>
</feature>
<accession>A0ABT4BDQ4</accession>
<dbReference type="GO" id="GO:0004617">
    <property type="term" value="F:phosphoglycerate dehydrogenase activity"/>
    <property type="evidence" value="ECO:0007669"/>
    <property type="project" value="UniProtKB-EC"/>
</dbReference>
<evidence type="ECO:0000256" key="10">
    <source>
        <dbReference type="ARBA" id="ARBA00048126"/>
    </source>
</evidence>
<name>A0ABT4BDQ4_9ACTN</name>
<keyword evidence="15" id="KW-1185">Reference proteome</keyword>
<keyword evidence="7 12" id="KW-0560">Oxidoreductase</keyword>
<evidence type="ECO:0000256" key="5">
    <source>
        <dbReference type="ARBA" id="ARBA00013143"/>
    </source>
</evidence>
<evidence type="ECO:0000256" key="2">
    <source>
        <dbReference type="ARBA" id="ARBA00005216"/>
    </source>
</evidence>
<dbReference type="SUPFAM" id="SSF51735">
    <property type="entry name" value="NAD(P)-binding Rossmann-fold domains"/>
    <property type="match status" value="1"/>
</dbReference>
<evidence type="ECO:0000256" key="7">
    <source>
        <dbReference type="ARBA" id="ARBA00023002"/>
    </source>
</evidence>
<proteinExistence type="inferred from homology"/>
<dbReference type="RefSeq" id="WP_267569239.1">
    <property type="nucleotide sequence ID" value="NZ_JAPNTZ010000021.1"/>
</dbReference>
<dbReference type="SUPFAM" id="SSF52283">
    <property type="entry name" value="Formate/glycerate dehydrogenase catalytic domain-like"/>
    <property type="match status" value="1"/>
</dbReference>
<dbReference type="InterPro" id="IPR045865">
    <property type="entry name" value="ACT-like_dom_sf"/>
</dbReference>
<dbReference type="PROSITE" id="PS00065">
    <property type="entry name" value="D_2_HYDROXYACID_DH_1"/>
    <property type="match status" value="1"/>
</dbReference>
<comment type="catalytic activity">
    <reaction evidence="10">
        <text>(R)-2-hydroxyglutarate + NAD(+) = 2-oxoglutarate + NADH + H(+)</text>
        <dbReference type="Rhea" id="RHEA:49612"/>
        <dbReference type="ChEBI" id="CHEBI:15378"/>
        <dbReference type="ChEBI" id="CHEBI:15801"/>
        <dbReference type="ChEBI" id="CHEBI:16810"/>
        <dbReference type="ChEBI" id="CHEBI:57540"/>
        <dbReference type="ChEBI" id="CHEBI:57945"/>
        <dbReference type="EC" id="1.1.1.399"/>
    </reaction>
</comment>
<dbReference type="InterPro" id="IPR029753">
    <property type="entry name" value="D-isomer_DH_CS"/>
</dbReference>
<comment type="pathway">
    <text evidence="2">Amino-acid biosynthesis; L-serine biosynthesis; L-serine from 3-phospho-D-glycerate: step 1/3.</text>
</comment>
<sequence length="405" mass="43515">MMTDQAKVRVLLLESIHPDAVSRLESAGYEVESVRNALDESELIARIRGVHLLGIRSKTKVTAKVLEAADSLVAIGAFCIGTDQIDLTAASANGIAVFNAPFSNTRSVVELAIAEIIAMTRRLTEKNALMHEGVWDKSAEGAHEIRGRRLGIIGYGNIGTQLSVLAENLGMYVSFYDTADKLALSNAHRCATIEELLETSDVVTIHVDGRPGNAGFFGTEQFKRMREGSLFLNLSRGIVVDHVALREALESGHLAGAAVDVFPTEPKGRGDEFVSELRGLPNVILTPHIGGSTEEAQSDIGGFVANKLASFVEEGNTTLSVNLPGVGLPEQAGQSRIGHVHINTPGVLAQVNSILAEHKVNVEGQLLSTRGEYGYLITDISGGFSDEVLERLRSMEQTVRLRVLS</sequence>
<dbReference type="PANTHER" id="PTHR43761">
    <property type="entry name" value="D-ISOMER SPECIFIC 2-HYDROXYACID DEHYDROGENASE FAMILY PROTEIN (AFU_ORTHOLOGUE AFUA_1G13630)"/>
    <property type="match status" value="1"/>
</dbReference>
<comment type="similarity">
    <text evidence="3 12">Belongs to the D-isomer specific 2-hydroxyacid dehydrogenase family.</text>
</comment>
<dbReference type="Pfam" id="PF02826">
    <property type="entry name" value="2-Hacid_dh_C"/>
    <property type="match status" value="1"/>
</dbReference>
<evidence type="ECO:0000313" key="15">
    <source>
        <dbReference type="Proteomes" id="UP001151002"/>
    </source>
</evidence>
<evidence type="ECO:0000313" key="14">
    <source>
        <dbReference type="EMBL" id="MCY1144659.1"/>
    </source>
</evidence>
<evidence type="ECO:0000256" key="3">
    <source>
        <dbReference type="ARBA" id="ARBA00005854"/>
    </source>
</evidence>
<comment type="catalytic activity">
    <reaction evidence="11">
        <text>(2R)-3-phosphoglycerate + NAD(+) = 3-phosphooxypyruvate + NADH + H(+)</text>
        <dbReference type="Rhea" id="RHEA:12641"/>
        <dbReference type="ChEBI" id="CHEBI:15378"/>
        <dbReference type="ChEBI" id="CHEBI:18110"/>
        <dbReference type="ChEBI" id="CHEBI:57540"/>
        <dbReference type="ChEBI" id="CHEBI:57945"/>
        <dbReference type="ChEBI" id="CHEBI:58272"/>
        <dbReference type="EC" id="1.1.1.95"/>
    </reaction>
</comment>
<protein>
    <recommendedName>
        <fullName evidence="6">D-3-phosphoglycerate dehydrogenase</fullName>
        <ecNumber evidence="4">1.1.1.399</ecNumber>
        <ecNumber evidence="5">1.1.1.95</ecNumber>
    </recommendedName>
    <alternativeName>
        <fullName evidence="9">2-oxoglutarate reductase</fullName>
    </alternativeName>
</protein>
<organism evidence="14 15">
    <name type="scientific">Paractinoplanes pyxinae</name>
    <dbReference type="NCBI Taxonomy" id="2997416"/>
    <lineage>
        <taxon>Bacteria</taxon>
        <taxon>Bacillati</taxon>
        <taxon>Actinomycetota</taxon>
        <taxon>Actinomycetes</taxon>
        <taxon>Micromonosporales</taxon>
        <taxon>Micromonosporaceae</taxon>
        <taxon>Paractinoplanes</taxon>
    </lineage>
</organism>
<dbReference type="CDD" id="cd12176">
    <property type="entry name" value="PGDH_3"/>
    <property type="match status" value="1"/>
</dbReference>
<dbReference type="InterPro" id="IPR036291">
    <property type="entry name" value="NAD(P)-bd_dom_sf"/>
</dbReference>
<comment type="function">
    <text evidence="1">Catalyzes the reversible oxidation of 3-phospho-D-glycerate to 3-phosphonooxypyruvate, the first step of the phosphorylated L-serine biosynthesis pathway. Also catalyzes the reversible oxidation of 2-hydroxyglutarate to 2-oxoglutarate.</text>
</comment>
<evidence type="ECO:0000259" key="13">
    <source>
        <dbReference type="PROSITE" id="PS51671"/>
    </source>
</evidence>
<keyword evidence="8" id="KW-0520">NAD</keyword>
<evidence type="ECO:0000256" key="1">
    <source>
        <dbReference type="ARBA" id="ARBA00003800"/>
    </source>
</evidence>
<evidence type="ECO:0000256" key="8">
    <source>
        <dbReference type="ARBA" id="ARBA00023027"/>
    </source>
</evidence>